<dbReference type="OrthoDB" id="2013020at2759"/>
<dbReference type="Pfam" id="PF00069">
    <property type="entry name" value="Pkinase"/>
    <property type="match status" value="1"/>
</dbReference>
<evidence type="ECO:0000256" key="5">
    <source>
        <dbReference type="ARBA" id="ARBA00022777"/>
    </source>
</evidence>
<dbReference type="PANTHER" id="PTHR45631">
    <property type="entry name" value="OS07G0107800 PROTEIN-RELATED"/>
    <property type="match status" value="1"/>
</dbReference>
<dbReference type="Gene3D" id="1.10.510.10">
    <property type="entry name" value="Transferase(Phosphotransferase) domain 1"/>
    <property type="match status" value="1"/>
</dbReference>
<keyword evidence="11" id="KW-1185">Reference proteome</keyword>
<dbReference type="InterPro" id="IPR008271">
    <property type="entry name" value="Ser/Thr_kinase_AS"/>
</dbReference>
<protein>
    <recommendedName>
        <fullName evidence="1">non-specific serine/threonine protein kinase</fullName>
        <ecNumber evidence="1">2.7.11.1</ecNumber>
    </recommendedName>
</protein>
<evidence type="ECO:0000256" key="6">
    <source>
        <dbReference type="ARBA" id="ARBA00022840"/>
    </source>
</evidence>
<evidence type="ECO:0000256" key="1">
    <source>
        <dbReference type="ARBA" id="ARBA00012513"/>
    </source>
</evidence>
<reference evidence="10" key="2">
    <citation type="submission" date="2019-07" db="EMBL/GenBank/DDBJ databases">
        <authorList>
            <person name="Yang Y."/>
            <person name="Bocs S."/>
            <person name="Baudouin L."/>
        </authorList>
    </citation>
    <scope>NUCLEOTIDE SEQUENCE</scope>
    <source>
        <tissue evidence="10">Spear leaf of Hainan Tall coconut</tissue>
    </source>
</reference>
<comment type="caution">
    <text evidence="10">The sequence shown here is derived from an EMBL/GenBank/DDBJ whole genome shotgun (WGS) entry which is preliminary data.</text>
</comment>
<dbReference type="FunFam" id="1.10.510.10:FF:001023">
    <property type="entry name" value="Os07g0541700 protein"/>
    <property type="match status" value="1"/>
</dbReference>
<dbReference type="InterPro" id="IPR000719">
    <property type="entry name" value="Prot_kinase_dom"/>
</dbReference>
<keyword evidence="5 10" id="KW-0418">Kinase</keyword>
<dbReference type="SUPFAM" id="SSF56112">
    <property type="entry name" value="Protein kinase-like (PK-like)"/>
    <property type="match status" value="1"/>
</dbReference>
<dbReference type="Gene3D" id="3.30.200.20">
    <property type="entry name" value="Phosphorylase Kinase, domain 1"/>
    <property type="match status" value="1"/>
</dbReference>
<keyword evidence="4" id="KW-0547">Nucleotide-binding</keyword>
<name>A0A8K0HX99_COCNU</name>
<keyword evidence="2" id="KW-0723">Serine/threonine-protein kinase</keyword>
<keyword evidence="6" id="KW-0067">ATP-binding</keyword>
<dbReference type="EMBL" id="CM017872">
    <property type="protein sequence ID" value="KAG1327858.1"/>
    <property type="molecule type" value="Genomic_DNA"/>
</dbReference>
<evidence type="ECO:0000256" key="2">
    <source>
        <dbReference type="ARBA" id="ARBA00022527"/>
    </source>
</evidence>
<dbReference type="PROSITE" id="PS50011">
    <property type="entry name" value="PROTEIN_KINASE_DOM"/>
    <property type="match status" value="1"/>
</dbReference>
<dbReference type="EC" id="2.7.11.1" evidence="1"/>
<comment type="catalytic activity">
    <reaction evidence="7">
        <text>L-threonyl-[protein] + ATP = O-phospho-L-threonyl-[protein] + ADP + H(+)</text>
        <dbReference type="Rhea" id="RHEA:46608"/>
        <dbReference type="Rhea" id="RHEA-COMP:11060"/>
        <dbReference type="Rhea" id="RHEA-COMP:11605"/>
        <dbReference type="ChEBI" id="CHEBI:15378"/>
        <dbReference type="ChEBI" id="CHEBI:30013"/>
        <dbReference type="ChEBI" id="CHEBI:30616"/>
        <dbReference type="ChEBI" id="CHEBI:61977"/>
        <dbReference type="ChEBI" id="CHEBI:456216"/>
        <dbReference type="EC" id="2.7.11.1"/>
    </reaction>
</comment>
<evidence type="ECO:0000256" key="3">
    <source>
        <dbReference type="ARBA" id="ARBA00022679"/>
    </source>
</evidence>
<evidence type="ECO:0000313" key="10">
    <source>
        <dbReference type="EMBL" id="KAG1327858.1"/>
    </source>
</evidence>
<proteinExistence type="predicted"/>
<keyword evidence="10" id="KW-0675">Receptor</keyword>
<reference evidence="10" key="1">
    <citation type="journal article" date="2017" name="Gigascience">
        <title>The genome draft of coconut (Cocos nucifera).</title>
        <authorList>
            <person name="Xiao Y."/>
            <person name="Xu P."/>
            <person name="Fan H."/>
            <person name="Baudouin L."/>
            <person name="Xia W."/>
            <person name="Bocs S."/>
            <person name="Xu J."/>
            <person name="Li Q."/>
            <person name="Guo A."/>
            <person name="Zhou L."/>
            <person name="Li J."/>
            <person name="Wu Y."/>
            <person name="Ma Z."/>
            <person name="Armero A."/>
            <person name="Issali A.E."/>
            <person name="Liu N."/>
            <person name="Peng M."/>
            <person name="Yang Y."/>
        </authorList>
    </citation>
    <scope>NUCLEOTIDE SEQUENCE</scope>
    <source>
        <tissue evidence="10">Spear leaf of Hainan Tall coconut</tissue>
    </source>
</reference>
<dbReference type="GO" id="GO:0005524">
    <property type="term" value="F:ATP binding"/>
    <property type="evidence" value="ECO:0007669"/>
    <property type="project" value="UniProtKB-KW"/>
</dbReference>
<accession>A0A8K0HX99</accession>
<evidence type="ECO:0000256" key="7">
    <source>
        <dbReference type="ARBA" id="ARBA00047899"/>
    </source>
</evidence>
<keyword evidence="3" id="KW-0808">Transferase</keyword>
<dbReference type="PANTHER" id="PTHR45631:SF202">
    <property type="entry name" value="SENESCENCE-INDUCED RECEPTOR-LIKE SERINE_THREONINE-PROTEIN KINASE"/>
    <property type="match status" value="1"/>
</dbReference>
<evidence type="ECO:0000313" key="11">
    <source>
        <dbReference type="Proteomes" id="UP000797356"/>
    </source>
</evidence>
<evidence type="ECO:0000256" key="4">
    <source>
        <dbReference type="ARBA" id="ARBA00022741"/>
    </source>
</evidence>
<dbReference type="SMART" id="SM00220">
    <property type="entry name" value="S_TKc"/>
    <property type="match status" value="1"/>
</dbReference>
<sequence length="272" mass="29306">MFDESQTEESDSKAQRIKEFQAEALLLSRVHHRNLVSLIGYCKDDNCLALVYEFAAQGSLKDHLTDKDGTSKVLNWRERLQIAIDAATGLEYLHKGCTPPIIHRDVKPNNILLSQNFVAKIADFGVSKAFLADDHTHISTKVIAGTPGYMDPEAKGASWANAGVRREVAKGTVASPSKNLILSPSKRREGGYGDIDHLRDVIAIIVDPGLNPTATLEIEGVDVGLNPATAFKIEGGMGAFANVVGGGDRCIGFDVVDVDPDMVVIDVAELPS</sequence>
<dbReference type="AlphaFoldDB" id="A0A8K0HX99"/>
<dbReference type="Proteomes" id="UP000797356">
    <property type="component" value="Chromosome 1"/>
</dbReference>
<comment type="catalytic activity">
    <reaction evidence="8">
        <text>L-seryl-[protein] + ATP = O-phospho-L-seryl-[protein] + ADP + H(+)</text>
        <dbReference type="Rhea" id="RHEA:17989"/>
        <dbReference type="Rhea" id="RHEA-COMP:9863"/>
        <dbReference type="Rhea" id="RHEA-COMP:11604"/>
        <dbReference type="ChEBI" id="CHEBI:15378"/>
        <dbReference type="ChEBI" id="CHEBI:29999"/>
        <dbReference type="ChEBI" id="CHEBI:30616"/>
        <dbReference type="ChEBI" id="CHEBI:83421"/>
        <dbReference type="ChEBI" id="CHEBI:456216"/>
        <dbReference type="EC" id="2.7.11.1"/>
    </reaction>
</comment>
<dbReference type="PROSITE" id="PS00108">
    <property type="entry name" value="PROTEIN_KINASE_ST"/>
    <property type="match status" value="1"/>
</dbReference>
<dbReference type="GO" id="GO:0004674">
    <property type="term" value="F:protein serine/threonine kinase activity"/>
    <property type="evidence" value="ECO:0007669"/>
    <property type="project" value="UniProtKB-KW"/>
</dbReference>
<evidence type="ECO:0000256" key="8">
    <source>
        <dbReference type="ARBA" id="ARBA00048679"/>
    </source>
</evidence>
<dbReference type="InterPro" id="IPR011009">
    <property type="entry name" value="Kinase-like_dom_sf"/>
</dbReference>
<organism evidence="10 11">
    <name type="scientific">Cocos nucifera</name>
    <name type="common">Coconut palm</name>
    <dbReference type="NCBI Taxonomy" id="13894"/>
    <lineage>
        <taxon>Eukaryota</taxon>
        <taxon>Viridiplantae</taxon>
        <taxon>Streptophyta</taxon>
        <taxon>Embryophyta</taxon>
        <taxon>Tracheophyta</taxon>
        <taxon>Spermatophyta</taxon>
        <taxon>Magnoliopsida</taxon>
        <taxon>Liliopsida</taxon>
        <taxon>Arecaceae</taxon>
        <taxon>Arecoideae</taxon>
        <taxon>Cocoseae</taxon>
        <taxon>Attaleinae</taxon>
        <taxon>Cocos</taxon>
    </lineage>
</organism>
<feature type="domain" description="Protein kinase" evidence="9">
    <location>
        <begin position="1"/>
        <end position="272"/>
    </location>
</feature>
<gene>
    <name evidence="10" type="ORF">COCNU_01G017920</name>
</gene>
<evidence type="ECO:0000259" key="9">
    <source>
        <dbReference type="PROSITE" id="PS50011"/>
    </source>
</evidence>